<comment type="caution">
    <text evidence="1">The sequence shown here is derived from an EMBL/GenBank/DDBJ whole genome shotgun (WGS) entry which is preliminary data.</text>
</comment>
<dbReference type="Gene3D" id="2.40.50.870">
    <property type="entry name" value="Protein of unknown function (DUF3299)"/>
    <property type="match status" value="1"/>
</dbReference>
<dbReference type="Proteomes" id="UP000324927">
    <property type="component" value="Unassembled WGS sequence"/>
</dbReference>
<dbReference type="OrthoDB" id="257397at2"/>
<name>A0A5A9GGH9_AZOLI</name>
<evidence type="ECO:0000313" key="2">
    <source>
        <dbReference type="Proteomes" id="UP000324927"/>
    </source>
</evidence>
<protein>
    <recommendedName>
        <fullName evidence="3">DUF3299 domain-containing protein</fullName>
    </recommendedName>
</protein>
<evidence type="ECO:0008006" key="3">
    <source>
        <dbReference type="Google" id="ProtNLM"/>
    </source>
</evidence>
<keyword evidence="2" id="KW-1185">Reference proteome</keyword>
<gene>
    <name evidence="1" type="ORF">FZ942_24300</name>
</gene>
<sequence>MSTATRLGAALGTGMPARRQILLPLALAPIAGWAVWAAGTPEAPSHPAGPFHLPLDETTAIWRDLGTVRMGGLAGDPQFPVKVSAMDGRPVTVRGFMVPLTDGATHNRFILSANPIGCPACQSPGPATMMHVHTAITLAATREPLTLAGTLRLRPQEGLYYRLDSAELRWA</sequence>
<organism evidence="1 2">
    <name type="scientific">Azospirillum lipoferum</name>
    <dbReference type="NCBI Taxonomy" id="193"/>
    <lineage>
        <taxon>Bacteria</taxon>
        <taxon>Pseudomonadati</taxon>
        <taxon>Pseudomonadota</taxon>
        <taxon>Alphaproteobacteria</taxon>
        <taxon>Rhodospirillales</taxon>
        <taxon>Azospirillaceae</taxon>
        <taxon>Azospirillum</taxon>
    </lineage>
</organism>
<dbReference type="AlphaFoldDB" id="A0A5A9GGH9"/>
<dbReference type="EMBL" id="VTTN01000011">
    <property type="protein sequence ID" value="KAA0593560.1"/>
    <property type="molecule type" value="Genomic_DNA"/>
</dbReference>
<proteinExistence type="predicted"/>
<accession>A0A5A9GGH9</accession>
<reference evidence="1 2" key="1">
    <citation type="submission" date="2019-08" db="EMBL/GenBank/DDBJ databases">
        <authorList>
            <person name="Grouzdev D."/>
            <person name="Tikhonova E."/>
            <person name="Kravchenko I."/>
        </authorList>
    </citation>
    <scope>NUCLEOTIDE SEQUENCE [LARGE SCALE GENOMIC DNA]</scope>
    <source>
        <strain evidence="1 2">59b</strain>
    </source>
</reference>
<evidence type="ECO:0000313" key="1">
    <source>
        <dbReference type="EMBL" id="KAA0593560.1"/>
    </source>
</evidence>
<dbReference type="RefSeq" id="WP_149233656.1">
    <property type="nucleotide sequence ID" value="NZ_JALJXJ010000001.1"/>
</dbReference>